<evidence type="ECO:0000313" key="1">
    <source>
        <dbReference type="EMBL" id="QRZ13340.1"/>
    </source>
</evidence>
<reference evidence="1 2" key="1">
    <citation type="submission" date="2021-02" db="EMBL/GenBank/DDBJ databases">
        <title>Paracoccus methylovroum sp.nov., a new methanol and methylamine utilizing methylotrophic denitrifer.</title>
        <authorList>
            <person name="Timsy T."/>
            <person name="Behrendt U."/>
            <person name="Ulrich A."/>
            <person name="Spanner T."/>
            <person name="Foesel B.U."/>
            <person name="Horn M.A."/>
            <person name="Kolb S."/>
        </authorList>
    </citation>
    <scope>NUCLEOTIDE SEQUENCE [LARGE SCALE GENOMIC DNA]</scope>
    <source>
        <strain evidence="1 2">H4-D09</strain>
    </source>
</reference>
<dbReference type="Proteomes" id="UP000663629">
    <property type="component" value="Chromosome 1"/>
</dbReference>
<evidence type="ECO:0000313" key="2">
    <source>
        <dbReference type="Proteomes" id="UP000663629"/>
    </source>
</evidence>
<sequence>MLIRIILRAIPLICVAVFALAVHVADTPLKQARAMAGVETWQLSWAAGQVQCADPLGNLPYFVCRAGPAARNPPHLH</sequence>
<proteinExistence type="predicted"/>
<gene>
    <name evidence="1" type="ORF">JWJ88_01365</name>
</gene>
<keyword evidence="2" id="KW-1185">Reference proteome</keyword>
<organism evidence="1 2">
    <name type="scientific">Paracoccus methylovorus</name>
    <dbReference type="NCBI Taxonomy" id="2812658"/>
    <lineage>
        <taxon>Bacteria</taxon>
        <taxon>Pseudomonadati</taxon>
        <taxon>Pseudomonadota</taxon>
        <taxon>Alphaproteobacteria</taxon>
        <taxon>Rhodobacterales</taxon>
        <taxon>Paracoccaceae</taxon>
        <taxon>Paracoccus</taxon>
    </lineage>
</organism>
<dbReference type="EMBL" id="CP070368">
    <property type="protein sequence ID" value="QRZ13340.1"/>
    <property type="molecule type" value="Genomic_DNA"/>
</dbReference>
<protein>
    <submittedName>
        <fullName evidence="1">Uncharacterized protein</fullName>
    </submittedName>
</protein>
<name>A0ABX7JH59_9RHOB</name>
<dbReference type="RefSeq" id="WP_205294334.1">
    <property type="nucleotide sequence ID" value="NZ_CP070368.1"/>
</dbReference>
<accession>A0ABX7JH59</accession>